<evidence type="ECO:0000313" key="16">
    <source>
        <dbReference type="EMBL" id="GGC90854.1"/>
    </source>
</evidence>
<dbReference type="Pfam" id="PF01029">
    <property type="entry name" value="NusB"/>
    <property type="match status" value="1"/>
</dbReference>
<evidence type="ECO:0000256" key="9">
    <source>
        <dbReference type="ARBA" id="ARBA00022691"/>
    </source>
</evidence>
<dbReference type="Gene3D" id="3.40.50.150">
    <property type="entry name" value="Vaccinia Virus protein VP39"/>
    <property type="match status" value="1"/>
</dbReference>
<dbReference type="Gene3D" id="1.10.940.10">
    <property type="entry name" value="NusB-like"/>
    <property type="match status" value="1"/>
</dbReference>
<comment type="catalytic activity">
    <reaction evidence="13">
        <text>cytidine(967) in 16S rRNA + S-adenosyl-L-methionine = 5-methylcytidine(967) in 16S rRNA + S-adenosyl-L-homocysteine + H(+)</text>
        <dbReference type="Rhea" id="RHEA:42748"/>
        <dbReference type="Rhea" id="RHEA-COMP:10219"/>
        <dbReference type="Rhea" id="RHEA-COMP:10220"/>
        <dbReference type="ChEBI" id="CHEBI:15378"/>
        <dbReference type="ChEBI" id="CHEBI:57856"/>
        <dbReference type="ChEBI" id="CHEBI:59789"/>
        <dbReference type="ChEBI" id="CHEBI:74483"/>
        <dbReference type="ChEBI" id="CHEBI:82748"/>
        <dbReference type="EC" id="2.1.1.176"/>
    </reaction>
</comment>
<dbReference type="Pfam" id="PF22458">
    <property type="entry name" value="RsmF-B_ferredox"/>
    <property type="match status" value="1"/>
</dbReference>
<evidence type="ECO:0000256" key="3">
    <source>
        <dbReference type="ARBA" id="ARBA00007494"/>
    </source>
</evidence>
<dbReference type="InterPro" id="IPR035926">
    <property type="entry name" value="NusB-like_sf"/>
</dbReference>
<keyword evidence="17" id="KW-1185">Reference proteome</keyword>
<dbReference type="PROSITE" id="PS51686">
    <property type="entry name" value="SAM_MT_RSMB_NOP"/>
    <property type="match status" value="1"/>
</dbReference>
<dbReference type="PROSITE" id="PS01153">
    <property type="entry name" value="NOL1_NOP2_SUN"/>
    <property type="match status" value="1"/>
</dbReference>
<evidence type="ECO:0000256" key="13">
    <source>
        <dbReference type="ARBA" id="ARBA00047283"/>
    </source>
</evidence>
<dbReference type="InterPro" id="IPR023267">
    <property type="entry name" value="RCMT"/>
</dbReference>
<dbReference type="InterPro" id="IPR006027">
    <property type="entry name" value="NusB_RsmB_TIM44"/>
</dbReference>
<dbReference type="InterPro" id="IPR004573">
    <property type="entry name" value="rRNA_ssu_MeTfrase_B"/>
</dbReference>
<dbReference type="InterPro" id="IPR054728">
    <property type="entry name" value="RsmB-like_ferredoxin"/>
</dbReference>
<keyword evidence="7 14" id="KW-0489">Methyltransferase</keyword>
<dbReference type="Pfam" id="PF01189">
    <property type="entry name" value="Methyltr_RsmB-F"/>
    <property type="match status" value="1"/>
</dbReference>
<evidence type="ECO:0000256" key="6">
    <source>
        <dbReference type="ARBA" id="ARBA00022552"/>
    </source>
</evidence>
<feature type="binding site" evidence="14">
    <location>
        <position position="310"/>
    </location>
    <ligand>
        <name>S-adenosyl-L-methionine</name>
        <dbReference type="ChEBI" id="CHEBI:59789"/>
    </ligand>
</feature>
<dbReference type="InterPro" id="IPR049560">
    <property type="entry name" value="MeTrfase_RsmB-F_NOP2_cat"/>
</dbReference>
<evidence type="ECO:0000256" key="2">
    <source>
        <dbReference type="ARBA" id="ARBA00004496"/>
    </source>
</evidence>
<keyword evidence="10 14" id="KW-0694">RNA-binding</keyword>
<dbReference type="InterPro" id="IPR001678">
    <property type="entry name" value="MeTrfase_RsmB-F_NOP2_dom"/>
</dbReference>
<evidence type="ECO:0000256" key="7">
    <source>
        <dbReference type="ARBA" id="ARBA00022603"/>
    </source>
</evidence>
<proteinExistence type="inferred from homology"/>
<comment type="subcellular location">
    <subcellularLocation>
        <location evidence="2">Cytoplasm</location>
    </subcellularLocation>
</comment>
<comment type="caution">
    <text evidence="16">The sequence shown here is derived from an EMBL/GenBank/DDBJ whole genome shotgun (WGS) entry which is preliminary data.</text>
</comment>
<feature type="binding site" evidence="14">
    <location>
        <position position="283"/>
    </location>
    <ligand>
        <name>S-adenosyl-L-methionine</name>
        <dbReference type="ChEBI" id="CHEBI:59789"/>
    </ligand>
</feature>
<dbReference type="InterPro" id="IPR029063">
    <property type="entry name" value="SAM-dependent_MTases_sf"/>
</dbReference>
<dbReference type="GO" id="GO:0032259">
    <property type="term" value="P:methylation"/>
    <property type="evidence" value="ECO:0007669"/>
    <property type="project" value="UniProtKB-KW"/>
</dbReference>
<evidence type="ECO:0000313" key="17">
    <source>
        <dbReference type="Proteomes" id="UP000619534"/>
    </source>
</evidence>
<keyword evidence="9 14" id="KW-0949">S-adenosyl-L-methionine</keyword>
<sequence>MSKFVLRETALDLLTRIGEQGGFSHVLIDRAMKQEELTERDGALLTEIVYGTLQHRNLLAYYVDDRIKGKKKMRPWVKWLLYMSVYQMQFLNKVPDHAIIHEAVEIAKKRGHKGIASLINGVLRNIQREGVPDTKKIDDPIRRLAIETSHPEWLVVRWVDMYGLETTSNMCRTNLTHKTLSVRVQPLKADRRKVMEQLTNEGFEVSPSRISEQGILIHKGNILKHDLFHNGTLTIQDQSSMLVGEMMDVNPGMTVLDACSAPGGKTTHIAEKMQNEGNVIAYDLHAKKAKLVTEKAKQLDLSIITAGAADSRELGDKHKPESFDRILLDAPCSGLGVLRSKPDIKYHKQEKDILVLSSIQDELLESMAPLLKKDGKLVYSTCTVDERENEQVIERFLTNHPEYTLDPAFRDDLPDELKEAPGLSEYGLQLFPQHYDTDGFFLTRLLKQS</sequence>
<dbReference type="NCBIfam" id="NF011494">
    <property type="entry name" value="PRK14902.1"/>
    <property type="match status" value="1"/>
</dbReference>
<dbReference type="PANTHER" id="PTHR22807">
    <property type="entry name" value="NOP2 YEAST -RELATED NOL1/NOP2/FMU SUN DOMAIN-CONTAINING"/>
    <property type="match status" value="1"/>
</dbReference>
<dbReference type="NCBIfam" id="TIGR00563">
    <property type="entry name" value="rsmB"/>
    <property type="match status" value="1"/>
</dbReference>
<evidence type="ECO:0000256" key="5">
    <source>
        <dbReference type="ARBA" id="ARBA00022490"/>
    </source>
</evidence>
<feature type="binding site" evidence="14">
    <location>
        <begin position="259"/>
        <end position="265"/>
    </location>
    <ligand>
        <name>S-adenosyl-L-methionine</name>
        <dbReference type="ChEBI" id="CHEBI:59789"/>
    </ligand>
</feature>
<dbReference type="RefSeq" id="WP_062445779.1">
    <property type="nucleotide sequence ID" value="NZ_BMCJ01000003.1"/>
</dbReference>
<evidence type="ECO:0000256" key="10">
    <source>
        <dbReference type="ARBA" id="ARBA00022884"/>
    </source>
</evidence>
<evidence type="ECO:0000256" key="12">
    <source>
        <dbReference type="ARBA" id="ARBA00031088"/>
    </source>
</evidence>
<evidence type="ECO:0000256" key="1">
    <source>
        <dbReference type="ARBA" id="ARBA00002724"/>
    </source>
</evidence>
<feature type="binding site" evidence="14">
    <location>
        <position position="329"/>
    </location>
    <ligand>
        <name>S-adenosyl-L-methionine</name>
        <dbReference type="ChEBI" id="CHEBI:59789"/>
    </ligand>
</feature>
<feature type="active site" description="Nucleophile" evidence="14">
    <location>
        <position position="382"/>
    </location>
</feature>
<keyword evidence="6" id="KW-0698">rRNA processing</keyword>
<dbReference type="GO" id="GO:0008168">
    <property type="term" value="F:methyltransferase activity"/>
    <property type="evidence" value="ECO:0007669"/>
    <property type="project" value="UniProtKB-KW"/>
</dbReference>
<evidence type="ECO:0000256" key="8">
    <source>
        <dbReference type="ARBA" id="ARBA00022679"/>
    </source>
</evidence>
<comment type="function">
    <text evidence="1">Specifically methylates the cytosine at position 967 (m5C967) of 16S rRNA.</text>
</comment>
<accession>A0ABQ1P4L4</accession>
<feature type="domain" description="SAM-dependent MTase RsmB/NOP-type" evidence="15">
    <location>
        <begin position="170"/>
        <end position="448"/>
    </location>
</feature>
<evidence type="ECO:0000259" key="15">
    <source>
        <dbReference type="PROSITE" id="PS51686"/>
    </source>
</evidence>
<comment type="similarity">
    <text evidence="3 14">Belongs to the class I-like SAM-binding methyltransferase superfamily. RsmB/NOP family.</text>
</comment>
<dbReference type="EC" id="2.1.1.176" evidence="4"/>
<dbReference type="Gene3D" id="3.30.70.1170">
    <property type="entry name" value="Sun protein, domain 3"/>
    <property type="match status" value="1"/>
</dbReference>
<dbReference type="EMBL" id="BMCJ01000003">
    <property type="protein sequence ID" value="GGC90854.1"/>
    <property type="molecule type" value="Genomic_DNA"/>
</dbReference>
<dbReference type="PANTHER" id="PTHR22807:SF53">
    <property type="entry name" value="RIBOSOMAL RNA SMALL SUBUNIT METHYLTRANSFERASE B-RELATED"/>
    <property type="match status" value="1"/>
</dbReference>
<dbReference type="SUPFAM" id="SSF53335">
    <property type="entry name" value="S-adenosyl-L-methionine-dependent methyltransferases"/>
    <property type="match status" value="1"/>
</dbReference>
<dbReference type="InterPro" id="IPR018314">
    <property type="entry name" value="RsmB/NOL1/NOP2-like_CS"/>
</dbReference>
<evidence type="ECO:0000256" key="14">
    <source>
        <dbReference type="PROSITE-ProRule" id="PRU01023"/>
    </source>
</evidence>
<name>A0ABQ1P4L4_9BACI</name>
<evidence type="ECO:0000256" key="11">
    <source>
        <dbReference type="ARBA" id="ARBA00030399"/>
    </source>
</evidence>
<organism evidence="16 17">
    <name type="scientific">Thalassobacillus devorans</name>
    <dbReference type="NCBI Taxonomy" id="279813"/>
    <lineage>
        <taxon>Bacteria</taxon>
        <taxon>Bacillati</taxon>
        <taxon>Bacillota</taxon>
        <taxon>Bacilli</taxon>
        <taxon>Bacillales</taxon>
        <taxon>Bacillaceae</taxon>
        <taxon>Thalassobacillus</taxon>
    </lineage>
</organism>
<gene>
    <name evidence="16" type="primary">rsmB</name>
    <name evidence="16" type="ORF">GCM10007216_22060</name>
</gene>
<dbReference type="CDD" id="cd02440">
    <property type="entry name" value="AdoMet_MTases"/>
    <property type="match status" value="1"/>
</dbReference>
<dbReference type="Proteomes" id="UP000619534">
    <property type="component" value="Unassembled WGS sequence"/>
</dbReference>
<keyword evidence="5" id="KW-0963">Cytoplasm</keyword>
<keyword evidence="8 14" id="KW-0808">Transferase</keyword>
<evidence type="ECO:0000256" key="4">
    <source>
        <dbReference type="ARBA" id="ARBA00012140"/>
    </source>
</evidence>
<reference evidence="17" key="1">
    <citation type="journal article" date="2019" name="Int. J. Syst. Evol. Microbiol.">
        <title>The Global Catalogue of Microorganisms (GCM) 10K type strain sequencing project: providing services to taxonomists for standard genome sequencing and annotation.</title>
        <authorList>
            <consortium name="The Broad Institute Genomics Platform"/>
            <consortium name="The Broad Institute Genome Sequencing Center for Infectious Disease"/>
            <person name="Wu L."/>
            <person name="Ma J."/>
        </authorList>
    </citation>
    <scope>NUCLEOTIDE SEQUENCE [LARGE SCALE GENOMIC DNA]</scope>
    <source>
        <strain evidence="17">CCM 7282</strain>
    </source>
</reference>
<protein>
    <recommendedName>
        <fullName evidence="4">16S rRNA (cytosine(967)-C(5))-methyltransferase</fullName>
        <ecNumber evidence="4">2.1.1.176</ecNumber>
    </recommendedName>
    <alternativeName>
        <fullName evidence="11">16S rRNA m5C967 methyltransferase</fullName>
    </alternativeName>
    <alternativeName>
        <fullName evidence="12">rRNA (cytosine-C(5)-)-methyltransferase RsmB</fullName>
    </alternativeName>
</protein>
<dbReference type="SUPFAM" id="SSF48013">
    <property type="entry name" value="NusB-like"/>
    <property type="match status" value="1"/>
</dbReference>
<dbReference type="PRINTS" id="PR02008">
    <property type="entry name" value="RCMTFAMILY"/>
</dbReference>